<accession>A0A4V1BDX8</accession>
<dbReference type="NCBIfam" id="TIGR03086">
    <property type="entry name" value="TIGR03086 family metal-binding protein"/>
    <property type="match status" value="1"/>
</dbReference>
<proteinExistence type="predicted"/>
<sequence length="189" mass="19317">MSDLDLRPAAASTAALLVGVRDDQLADPTPCPDWTVGDLVDHLGGLAVAFTLAARKESYDAGPSADATLLEPGWRDRVAGALHGLGEAWLAPGAFDGTTQAGPVEMPADEAALVALNEVVVHGWDLASATGQPYDPDPASVAASHAFVESFDAPADDGGLFGPRVDVPPAAEPLHHLLGATGRDPGWTA</sequence>
<keyword evidence="3" id="KW-1185">Reference proteome</keyword>
<reference evidence="2 3" key="1">
    <citation type="submission" date="2019-03" db="EMBL/GenBank/DDBJ databases">
        <title>Three New Species of Nocardioides, Nocardioides euryhalodurans sp. nov., Nocardioides seonyuensis sp. nov. and Nocardioides eburneoflavus sp. nov., Iolated from Soil.</title>
        <authorList>
            <person name="Roh S.G."/>
            <person name="Lee C."/>
            <person name="Kim M.-K."/>
            <person name="Kim S.B."/>
        </authorList>
    </citation>
    <scope>NUCLEOTIDE SEQUENCE [LARGE SCALE GENOMIC DNA]</scope>
    <source>
        <strain evidence="2 3">MMS17-SY117</strain>
    </source>
</reference>
<evidence type="ECO:0000313" key="2">
    <source>
        <dbReference type="EMBL" id="QBR92672.1"/>
    </source>
</evidence>
<feature type="domain" description="Mycothiol-dependent maleylpyruvate isomerase metal-binding" evidence="1">
    <location>
        <begin position="6"/>
        <end position="127"/>
    </location>
</feature>
<dbReference type="InterPro" id="IPR024344">
    <property type="entry name" value="MDMPI_metal-binding"/>
</dbReference>
<dbReference type="InterPro" id="IPR034660">
    <property type="entry name" value="DinB/YfiT-like"/>
</dbReference>
<dbReference type="InterPro" id="IPR017517">
    <property type="entry name" value="Maleyloyr_isom"/>
</dbReference>
<dbReference type="InterPro" id="IPR017520">
    <property type="entry name" value="CHP03086"/>
</dbReference>
<dbReference type="NCBIfam" id="TIGR03083">
    <property type="entry name" value="maleylpyruvate isomerase family mycothiol-dependent enzyme"/>
    <property type="match status" value="1"/>
</dbReference>
<dbReference type="Gene3D" id="1.20.120.450">
    <property type="entry name" value="dinb family like domain"/>
    <property type="match status" value="1"/>
</dbReference>
<name>A0A4V1BDX8_9ACTN</name>
<dbReference type="EMBL" id="CP038267">
    <property type="protein sequence ID" value="QBR92672.1"/>
    <property type="molecule type" value="Genomic_DNA"/>
</dbReference>
<dbReference type="Pfam" id="PF11716">
    <property type="entry name" value="MDMPI_N"/>
    <property type="match status" value="1"/>
</dbReference>
<evidence type="ECO:0000259" key="1">
    <source>
        <dbReference type="Pfam" id="PF11716"/>
    </source>
</evidence>
<protein>
    <submittedName>
        <fullName evidence="2">TIGR03086 family protein</fullName>
    </submittedName>
</protein>
<dbReference type="SUPFAM" id="SSF109854">
    <property type="entry name" value="DinB/YfiT-like putative metalloenzymes"/>
    <property type="match status" value="1"/>
</dbReference>
<gene>
    <name evidence="2" type="ORF">EXE57_10595</name>
</gene>
<dbReference type="RefSeq" id="WP_135077323.1">
    <property type="nucleotide sequence ID" value="NZ_CP038267.1"/>
</dbReference>
<dbReference type="OrthoDB" id="5185819at2"/>
<dbReference type="Proteomes" id="UP000294894">
    <property type="component" value="Chromosome"/>
</dbReference>
<dbReference type="GO" id="GO:0046872">
    <property type="term" value="F:metal ion binding"/>
    <property type="evidence" value="ECO:0007669"/>
    <property type="project" value="InterPro"/>
</dbReference>
<dbReference type="AlphaFoldDB" id="A0A4V1BDX8"/>
<evidence type="ECO:0000313" key="3">
    <source>
        <dbReference type="Proteomes" id="UP000294894"/>
    </source>
</evidence>
<organism evidence="2 3">
    <name type="scientific">Nocardioides euryhalodurans</name>
    <dbReference type="NCBI Taxonomy" id="2518370"/>
    <lineage>
        <taxon>Bacteria</taxon>
        <taxon>Bacillati</taxon>
        <taxon>Actinomycetota</taxon>
        <taxon>Actinomycetes</taxon>
        <taxon>Propionibacteriales</taxon>
        <taxon>Nocardioidaceae</taxon>
        <taxon>Nocardioides</taxon>
    </lineage>
</organism>
<dbReference type="KEGG" id="noy:EXE57_10595"/>